<feature type="domain" description="DUF1653" evidence="1">
    <location>
        <begin position="14"/>
        <end position="78"/>
    </location>
</feature>
<dbReference type="InterPro" id="IPR037135">
    <property type="entry name" value="DUF1653-like_dom_sf"/>
</dbReference>
<evidence type="ECO:0000313" key="2">
    <source>
        <dbReference type="EMBL" id="QHN43363.1"/>
    </source>
</evidence>
<evidence type="ECO:0000259" key="1">
    <source>
        <dbReference type="Pfam" id="PF07866"/>
    </source>
</evidence>
<dbReference type="AlphaFoldDB" id="A0A857MLA3"/>
<sequence length="84" mass="9834">MKQTGEPPKLPTGPYRHYKGGMYTVTELACHSETLEWLVVYVSYKRKARGLPSVWVRPYEMFVETIEIDGMRQPRFAKINLENN</sequence>
<dbReference type="Gene3D" id="2.30.30.320">
    <property type="entry name" value="DUF1653-like domain"/>
    <property type="match status" value="1"/>
</dbReference>
<dbReference type="Pfam" id="PF07866">
    <property type="entry name" value="DUF1653"/>
    <property type="match status" value="1"/>
</dbReference>
<reference evidence="2" key="1">
    <citation type="journal article" date="2021" name="Nat. Microbiol.">
        <title>Cocultivation of an ultrasmall environmental parasitic bacterium with lytic ability against bacteria associated with wastewater foams.</title>
        <authorList>
            <person name="Batinovic S."/>
            <person name="Rose J.J.A."/>
            <person name="Ratcliffe J."/>
            <person name="Seviour R.J."/>
            <person name="Petrovski S."/>
        </authorList>
    </citation>
    <scope>NUCLEOTIDE SEQUENCE</scope>
    <source>
        <strain evidence="2">JR1</strain>
    </source>
</reference>
<organism evidence="2 3">
    <name type="scientific">Candidatus Mycosynbacter amalyticus</name>
    <dbReference type="NCBI Taxonomy" id="2665156"/>
    <lineage>
        <taxon>Bacteria</taxon>
        <taxon>Candidatus Saccharimonadota</taxon>
        <taxon>Candidatus Saccharimonadota incertae sedis</taxon>
        <taxon>Candidatus Mycosynbacter</taxon>
    </lineage>
</organism>
<protein>
    <submittedName>
        <fullName evidence="2">DUF1653 domain-containing protein</fullName>
    </submittedName>
</protein>
<gene>
    <name evidence="2" type="ORF">GII36_03925</name>
</gene>
<dbReference type="KEGG" id="mama:GII36_03925"/>
<evidence type="ECO:0000313" key="3">
    <source>
        <dbReference type="Proteomes" id="UP001059824"/>
    </source>
</evidence>
<keyword evidence="3" id="KW-1185">Reference proteome</keyword>
<name>A0A857MLA3_9BACT</name>
<dbReference type="InterPro" id="IPR023387">
    <property type="entry name" value="DUF1653-like_dom"/>
</dbReference>
<proteinExistence type="predicted"/>
<accession>A0A857MLA3</accession>
<dbReference type="Proteomes" id="UP001059824">
    <property type="component" value="Chromosome"/>
</dbReference>
<dbReference type="EMBL" id="CP045921">
    <property type="protein sequence ID" value="QHN43363.1"/>
    <property type="molecule type" value="Genomic_DNA"/>
</dbReference>